<dbReference type="Proteomes" id="UP000621898">
    <property type="component" value="Unassembled WGS sequence"/>
</dbReference>
<dbReference type="InterPro" id="IPR008979">
    <property type="entry name" value="Galactose-bd-like_sf"/>
</dbReference>
<dbReference type="Gene3D" id="1.50.10.10">
    <property type="match status" value="1"/>
</dbReference>
<evidence type="ECO:0000313" key="2">
    <source>
        <dbReference type="Proteomes" id="UP000621898"/>
    </source>
</evidence>
<dbReference type="SUPFAM" id="SSF49785">
    <property type="entry name" value="Galactose-binding domain-like"/>
    <property type="match status" value="1"/>
</dbReference>
<sequence length="914" mass="100612">MLGTAAHATTPQTLDDFSHPTAWQASGTDDISASLRSIDRKNGKALCLDFNFNGVSGGATLRRTLPLTFPANYALSFDVRGTMPPNDLQLKLLDASGDNVWWYRRENYQPGADWQTITAQRRDIESAWGPAKDRTLRKTSAIEFTVYAGQGGKGTLCVSHLRLTPLPPAPAGEPAVAAVTPNALLLQQAQKAPRGVYPRGFSGEQSYWTLVGVDGDAKHSALLSEDGAVEVRKGGWSIEPMLIDGHQLIDWATVKTTQSLLDGYLPMPTVHWQSGELGLDTSVFASGTPARSDLLLQYRLRNDGAQTRSLTLALLVRPFQVNPPTQFLNTPGGISPIHDLAWDGRSLQINGGLRVVPLQPPAAFVAGTDAAGALPQRLARGEQPRVTSLHDDIGHAQSALLYRLTVPAHASVTVGLVVPSDDQAFQPPHDAATWLQQQREQVAAAWREKLNHVSLQLPAAQQALADTARSAQAQMLLSRDGHALQPGTRSYARTWIRDGAMMTEALLRSGHADVVGEFVHWYAPHQFRSGKVPCCVDARGADPVPENDSQGELIFAIAEWWRYSHDRAGLQQLWPQVERTLAYMDQLRASERTATQKTNALYGLMPASISHEGYSAKPMHSYWDDFWSLVGYDDAVQLATALGHTDEATRYAESRDQFRADLHASILATVRQHGIDFIPGAAELGDFDPTSTTIALSPGDAQDWLPPALLQQTFERYWQGFVARGGGTKTWDDYTPYEWRNVAAFVRLGWRERVPQLLNFFMADRRPAAWNQWAEVVGHDPRKPRFVGDMPHAWIASDFLRSLYDMFAYERGRDHALVLAAGIPAAWLQGQGVGIERLRTPYGELSYTLREQDGSLELRIPAGLNVPPGGLVLPWPYAGMPLSYTLLNGLPVAWRDGEIAIHALPATLRVEPQL</sequence>
<dbReference type="Gene3D" id="2.60.120.260">
    <property type="entry name" value="Galactose-binding domain-like"/>
    <property type="match status" value="1"/>
</dbReference>
<dbReference type="SUPFAM" id="SSF48208">
    <property type="entry name" value="Six-hairpin glycosidases"/>
    <property type="match status" value="1"/>
</dbReference>
<accession>A0ABQ3A3T4</accession>
<organism evidence="1 2">
    <name type="scientific">Rhodanobacter panaciterrae</name>
    <dbReference type="NCBI Taxonomy" id="490572"/>
    <lineage>
        <taxon>Bacteria</taxon>
        <taxon>Pseudomonadati</taxon>
        <taxon>Pseudomonadota</taxon>
        <taxon>Gammaproteobacteria</taxon>
        <taxon>Lysobacterales</taxon>
        <taxon>Rhodanobacteraceae</taxon>
        <taxon>Rhodanobacter</taxon>
    </lineage>
</organism>
<comment type="caution">
    <text evidence="1">The sequence shown here is derived from an EMBL/GenBank/DDBJ whole genome shotgun (WGS) entry which is preliminary data.</text>
</comment>
<reference evidence="2" key="1">
    <citation type="journal article" date="2019" name="Int. J. Syst. Evol. Microbiol.">
        <title>The Global Catalogue of Microorganisms (GCM) 10K type strain sequencing project: providing services to taxonomists for standard genome sequencing and annotation.</title>
        <authorList>
            <consortium name="The Broad Institute Genomics Platform"/>
            <consortium name="The Broad Institute Genome Sequencing Center for Infectious Disease"/>
            <person name="Wu L."/>
            <person name="Ma J."/>
        </authorList>
    </citation>
    <scope>NUCLEOTIDE SEQUENCE [LARGE SCALE GENOMIC DNA]</scope>
    <source>
        <strain evidence="2">KCTC 22232</strain>
    </source>
</reference>
<keyword evidence="2" id="KW-1185">Reference proteome</keyword>
<name>A0ABQ3A3T4_9GAMM</name>
<evidence type="ECO:0000313" key="1">
    <source>
        <dbReference type="EMBL" id="GGY31181.1"/>
    </source>
</evidence>
<dbReference type="EMBL" id="BMXT01000002">
    <property type="protein sequence ID" value="GGY31181.1"/>
    <property type="molecule type" value="Genomic_DNA"/>
</dbReference>
<gene>
    <name evidence="1" type="ORF">GCM10008098_26260</name>
</gene>
<protein>
    <submittedName>
        <fullName evidence="1">Uncharacterized protein</fullName>
    </submittedName>
</protein>
<proteinExistence type="predicted"/>
<dbReference type="InterPro" id="IPR008928">
    <property type="entry name" value="6-hairpin_glycosidase_sf"/>
</dbReference>
<dbReference type="InterPro" id="IPR012341">
    <property type="entry name" value="6hp_glycosidase-like_sf"/>
</dbReference>